<evidence type="ECO:0000313" key="1">
    <source>
        <dbReference type="EMBL" id="MBB6444631.1"/>
    </source>
</evidence>
<dbReference type="Proteomes" id="UP000531594">
    <property type="component" value="Unassembled WGS sequence"/>
</dbReference>
<gene>
    <name evidence="1" type="ORF">HNR53_001240</name>
</gene>
<dbReference type="Pfam" id="PF19618">
    <property type="entry name" value="DUF6123"/>
    <property type="match status" value="1"/>
</dbReference>
<dbReference type="RefSeq" id="WP_184523896.1">
    <property type="nucleotide sequence ID" value="NZ_JACHGK010000003.1"/>
</dbReference>
<proteinExistence type="predicted"/>
<dbReference type="InterPro" id="IPR046126">
    <property type="entry name" value="DUF6123"/>
</dbReference>
<dbReference type="AlphaFoldDB" id="A0A7X0HQ18"/>
<keyword evidence="2" id="KW-1185">Reference proteome</keyword>
<reference evidence="1 2" key="1">
    <citation type="submission" date="2020-08" db="EMBL/GenBank/DDBJ databases">
        <title>Genomic Encyclopedia of Type Strains, Phase IV (KMG-IV): sequencing the most valuable type-strain genomes for metagenomic binning, comparative biology and taxonomic classification.</title>
        <authorList>
            <person name="Goeker M."/>
        </authorList>
    </citation>
    <scope>NUCLEOTIDE SEQUENCE [LARGE SCALE GENOMIC DNA]</scope>
    <source>
        <strain evidence="1 2">DSM 5391</strain>
    </source>
</reference>
<organism evidence="1 2">
    <name type="scientific">Bacillus benzoevorans</name>
    <dbReference type="NCBI Taxonomy" id="1456"/>
    <lineage>
        <taxon>Bacteria</taxon>
        <taxon>Bacillati</taxon>
        <taxon>Bacillota</taxon>
        <taxon>Bacilli</taxon>
        <taxon>Bacillales</taxon>
        <taxon>Bacillaceae</taxon>
        <taxon>Bacillus</taxon>
    </lineage>
</organism>
<comment type="caution">
    <text evidence="1">The sequence shown here is derived from an EMBL/GenBank/DDBJ whole genome shotgun (WGS) entry which is preliminary data.</text>
</comment>
<sequence>MKITLKTVGQYVDFLKEKGFMLKDDAIGFISFGKQTTNATDEITITAIELTLKTQKEFDGSYFISLLETLVKGKVKNRGAAIRFVKERELIAI</sequence>
<protein>
    <submittedName>
        <fullName evidence="1">Uncharacterized protein</fullName>
    </submittedName>
</protein>
<accession>A0A7X0HQ18</accession>
<dbReference type="EMBL" id="JACHGK010000003">
    <property type="protein sequence ID" value="MBB6444631.1"/>
    <property type="molecule type" value="Genomic_DNA"/>
</dbReference>
<evidence type="ECO:0000313" key="2">
    <source>
        <dbReference type="Proteomes" id="UP000531594"/>
    </source>
</evidence>
<name>A0A7X0HQ18_9BACI</name>